<keyword evidence="8" id="KW-1185">Reference proteome</keyword>
<keyword evidence="2" id="KW-1003">Cell membrane</keyword>
<evidence type="ECO:0000256" key="1">
    <source>
        <dbReference type="ARBA" id="ARBA00004651"/>
    </source>
</evidence>
<dbReference type="Proteomes" id="UP000542125">
    <property type="component" value="Unassembled WGS sequence"/>
</dbReference>
<evidence type="ECO:0000256" key="6">
    <source>
        <dbReference type="SAM" id="Phobius"/>
    </source>
</evidence>
<feature type="transmembrane region" description="Helical" evidence="6">
    <location>
        <begin position="95"/>
        <end position="116"/>
    </location>
</feature>
<dbReference type="Pfam" id="PF03706">
    <property type="entry name" value="LPG_synthase_TM"/>
    <property type="match status" value="1"/>
</dbReference>
<sequence>MTEAVHPQTGQGAKKAWWPWAKRILTGVFFILVIWLLVTQARAVEWGEVRESITAYKTSTLALAVLLAAASHLLFSSFDLLGRIYTQHGLSKLKVLLVASISYVFTLNLGALVGGVGFRYRLYTRLGLDKGVITRVYALSVITNWLGYFVLGGAAFLFAPIDVPDGWKVGSTALQVLGAALLAIAAVYFCLCAFAKKRTYTIRKQELTLPSFRLAATQCVISVVNWSVMASIIYLLLQQKIEFTAVLTVLLMSAVAGVLTHVPAGLGVLEAVFIAMLGDRMPASALLAALLAYRAIYYLIPLVIGTVAYAVTEARAKKMKQAG</sequence>
<feature type="transmembrane region" description="Helical" evidence="6">
    <location>
        <begin position="214"/>
        <end position="237"/>
    </location>
</feature>
<feature type="transmembrane region" description="Helical" evidence="6">
    <location>
        <begin position="20"/>
        <end position="38"/>
    </location>
</feature>
<dbReference type="PANTHER" id="PTHR39087:SF2">
    <property type="entry name" value="UPF0104 MEMBRANE PROTEIN MJ1595"/>
    <property type="match status" value="1"/>
</dbReference>
<feature type="transmembrane region" description="Helical" evidence="6">
    <location>
        <begin position="243"/>
        <end position="273"/>
    </location>
</feature>
<feature type="transmembrane region" description="Helical" evidence="6">
    <location>
        <begin position="136"/>
        <end position="161"/>
    </location>
</feature>
<keyword evidence="4 6" id="KW-1133">Transmembrane helix</keyword>
<feature type="transmembrane region" description="Helical" evidence="6">
    <location>
        <begin position="285"/>
        <end position="311"/>
    </location>
</feature>
<evidence type="ECO:0000256" key="4">
    <source>
        <dbReference type="ARBA" id="ARBA00022989"/>
    </source>
</evidence>
<proteinExistence type="predicted"/>
<accession>A0A7Y9LPM3</accession>
<evidence type="ECO:0000313" key="8">
    <source>
        <dbReference type="Proteomes" id="UP000542125"/>
    </source>
</evidence>
<reference evidence="7 8" key="1">
    <citation type="submission" date="2020-07" db="EMBL/GenBank/DDBJ databases">
        <title>Genomic Encyclopedia of Type Strains, Phase IV (KMG-V): Genome sequencing to study the core and pangenomes of soil and plant-associated prokaryotes.</title>
        <authorList>
            <person name="Whitman W."/>
        </authorList>
    </citation>
    <scope>NUCLEOTIDE SEQUENCE [LARGE SCALE GENOMIC DNA]</scope>
    <source>
        <strain evidence="7 8">SAS40</strain>
    </source>
</reference>
<feature type="transmembrane region" description="Helical" evidence="6">
    <location>
        <begin position="173"/>
        <end position="194"/>
    </location>
</feature>
<evidence type="ECO:0000256" key="2">
    <source>
        <dbReference type="ARBA" id="ARBA00022475"/>
    </source>
</evidence>
<dbReference type="InterPro" id="IPR022791">
    <property type="entry name" value="L-PG_synthase/AglD"/>
</dbReference>
<dbReference type="RefSeq" id="WP_179588336.1">
    <property type="nucleotide sequence ID" value="NZ_JACBYR010000001.1"/>
</dbReference>
<evidence type="ECO:0000256" key="3">
    <source>
        <dbReference type="ARBA" id="ARBA00022692"/>
    </source>
</evidence>
<comment type="subcellular location">
    <subcellularLocation>
        <location evidence="1">Cell membrane</location>
        <topology evidence="1">Multi-pass membrane protein</topology>
    </subcellularLocation>
</comment>
<keyword evidence="5 6" id="KW-0472">Membrane</keyword>
<dbReference type="EMBL" id="JACBYR010000001">
    <property type="protein sequence ID" value="NYE84673.1"/>
    <property type="molecule type" value="Genomic_DNA"/>
</dbReference>
<keyword evidence="3 6" id="KW-0812">Transmembrane</keyword>
<gene>
    <name evidence="7" type="ORF">FHW18_003944</name>
</gene>
<protein>
    <submittedName>
        <fullName evidence="7">Uncharacterized protein</fullName>
    </submittedName>
</protein>
<feature type="transmembrane region" description="Helical" evidence="6">
    <location>
        <begin position="58"/>
        <end position="75"/>
    </location>
</feature>
<dbReference type="PANTHER" id="PTHR39087">
    <property type="entry name" value="UPF0104 MEMBRANE PROTEIN MJ1595"/>
    <property type="match status" value="1"/>
</dbReference>
<comment type="caution">
    <text evidence="7">The sequence shown here is derived from an EMBL/GenBank/DDBJ whole genome shotgun (WGS) entry which is preliminary data.</text>
</comment>
<name>A0A7Y9LPM3_9BURK</name>
<organism evidence="7 8">
    <name type="scientific">Pigmentiphaga litoralis</name>
    <dbReference type="NCBI Taxonomy" id="516702"/>
    <lineage>
        <taxon>Bacteria</taxon>
        <taxon>Pseudomonadati</taxon>
        <taxon>Pseudomonadota</taxon>
        <taxon>Betaproteobacteria</taxon>
        <taxon>Burkholderiales</taxon>
        <taxon>Alcaligenaceae</taxon>
        <taxon>Pigmentiphaga</taxon>
    </lineage>
</organism>
<evidence type="ECO:0000256" key="5">
    <source>
        <dbReference type="ARBA" id="ARBA00023136"/>
    </source>
</evidence>
<dbReference type="GO" id="GO:0005886">
    <property type="term" value="C:plasma membrane"/>
    <property type="evidence" value="ECO:0007669"/>
    <property type="project" value="UniProtKB-SubCell"/>
</dbReference>
<evidence type="ECO:0000313" key="7">
    <source>
        <dbReference type="EMBL" id="NYE84673.1"/>
    </source>
</evidence>
<dbReference type="AlphaFoldDB" id="A0A7Y9LPM3"/>